<dbReference type="Proteomes" id="UP000238655">
    <property type="component" value="Chromosome 1"/>
</dbReference>
<gene>
    <name evidence="2" type="ORF">C3743_15420</name>
</gene>
<feature type="transmembrane region" description="Helical" evidence="1">
    <location>
        <begin position="12"/>
        <end position="33"/>
    </location>
</feature>
<evidence type="ECO:0000313" key="3">
    <source>
        <dbReference type="Proteomes" id="UP000238655"/>
    </source>
</evidence>
<dbReference type="EMBL" id="PQVP01000002">
    <property type="protein sequence ID" value="POZ81705.1"/>
    <property type="molecule type" value="Genomic_DNA"/>
</dbReference>
<dbReference type="RefSeq" id="WP_089460817.1">
    <property type="nucleotide sequence ID" value="NZ_CM009575.1"/>
</dbReference>
<keyword evidence="1" id="KW-1133">Transmembrane helix</keyword>
<keyword evidence="1" id="KW-0812">Transmembrane</keyword>
<feature type="transmembrane region" description="Helical" evidence="1">
    <location>
        <begin position="39"/>
        <end position="55"/>
    </location>
</feature>
<evidence type="ECO:0000313" key="2">
    <source>
        <dbReference type="EMBL" id="POZ81705.1"/>
    </source>
</evidence>
<reference evidence="2 3" key="1">
    <citation type="submission" date="2018-01" db="EMBL/GenBank/DDBJ databases">
        <title>Successful Treatment of Persistent Burkholderia cepacia Bacteremia with Ceftazidime-Avibactam.</title>
        <authorList>
            <person name="Tamma P."/>
            <person name="Fan Y."/>
            <person name="Bergman Y."/>
            <person name="Sick-Samuels A."/>
            <person name="Hsu A."/>
            <person name="Timp W."/>
            <person name="Simner P."/>
        </authorList>
    </citation>
    <scope>NUCLEOTIDE SEQUENCE [LARGE SCALE GENOMIC DNA]</scope>
    <source>
        <strain evidence="2 3">170816</strain>
    </source>
</reference>
<sequence>MTKETIANGASAVANATSPIAVPTGGVVTWWTWLTGHDISWFVGALTIVLLLLQIRDRLFPRRTQGGAQ</sequence>
<evidence type="ECO:0008006" key="4">
    <source>
        <dbReference type="Google" id="ProtNLM"/>
    </source>
</evidence>
<keyword evidence="1" id="KW-0472">Membrane</keyword>
<accession>A0A2S5DRI5</accession>
<protein>
    <recommendedName>
        <fullName evidence="4">Holin</fullName>
    </recommendedName>
</protein>
<comment type="caution">
    <text evidence="2">The sequence shown here is derived from an EMBL/GenBank/DDBJ whole genome shotgun (WGS) entry which is preliminary data.</text>
</comment>
<proteinExistence type="predicted"/>
<organism evidence="2 3">
    <name type="scientific">Burkholderia contaminans</name>
    <dbReference type="NCBI Taxonomy" id="488447"/>
    <lineage>
        <taxon>Bacteria</taxon>
        <taxon>Pseudomonadati</taxon>
        <taxon>Pseudomonadota</taxon>
        <taxon>Betaproteobacteria</taxon>
        <taxon>Burkholderiales</taxon>
        <taxon>Burkholderiaceae</taxon>
        <taxon>Burkholderia</taxon>
        <taxon>Burkholderia cepacia complex</taxon>
    </lineage>
</organism>
<name>A0A2S5DRI5_9BURK</name>
<evidence type="ECO:0000256" key="1">
    <source>
        <dbReference type="SAM" id="Phobius"/>
    </source>
</evidence>
<dbReference type="AlphaFoldDB" id="A0A2S5DRI5"/>